<accession>A0A9P5LJH5</accession>
<dbReference type="GO" id="GO:0004672">
    <property type="term" value="F:protein kinase activity"/>
    <property type="evidence" value="ECO:0007669"/>
    <property type="project" value="InterPro"/>
</dbReference>
<dbReference type="Proteomes" id="UP000722485">
    <property type="component" value="Unassembled WGS sequence"/>
</dbReference>
<dbReference type="PROSITE" id="PS50011">
    <property type="entry name" value="PROTEIN_KINASE_DOM"/>
    <property type="match status" value="1"/>
</dbReference>
<dbReference type="InterPro" id="IPR011009">
    <property type="entry name" value="Kinase-like_dom_sf"/>
</dbReference>
<evidence type="ECO:0000313" key="3">
    <source>
        <dbReference type="Proteomes" id="UP000722485"/>
    </source>
</evidence>
<evidence type="ECO:0000313" key="2">
    <source>
        <dbReference type="EMBL" id="KAF7555562.1"/>
    </source>
</evidence>
<dbReference type="InterPro" id="IPR000719">
    <property type="entry name" value="Prot_kinase_dom"/>
</dbReference>
<dbReference type="AlphaFoldDB" id="A0A9P5LJH5"/>
<evidence type="ECO:0000259" key="1">
    <source>
        <dbReference type="PROSITE" id="PS50011"/>
    </source>
</evidence>
<dbReference type="GO" id="GO:0005524">
    <property type="term" value="F:ATP binding"/>
    <property type="evidence" value="ECO:0007669"/>
    <property type="project" value="InterPro"/>
</dbReference>
<sequence>MYEEGHTLELRIEGADPPLVVRVQARPVDFSLSAVMVVDVLSRPDETPLPSKAFLKLYDRRYATEYRKKQRLEDWTPELEGKLVEFSRSGAAQSFLKRWQDDDDFDDDGSWGVAEKEVCLWDTLNDDFETEVEVYEALEKHQGKLIPQLYTTVSYFTDPDNGGPVGDSPELFTVSGILIEYIDGFRMSDMYIFLDRSEWNYIIDRAVKVTGAILNRSNVLNQDVRPDNMLVSRDENAEQGYRIVMIDFGCCRLRDDDETDAEWGLAKQRQDEEGAMGEIMKIKLKKQADFVVEYERPRTWCMYAEGTLPTTTTLAGPAERSKPPGAS</sequence>
<comment type="caution">
    <text evidence="2">The sequence shown here is derived from an EMBL/GenBank/DDBJ whole genome shotgun (WGS) entry which is preliminary data.</text>
</comment>
<dbReference type="SUPFAM" id="SSF56112">
    <property type="entry name" value="Protein kinase-like (PK-like)"/>
    <property type="match status" value="1"/>
</dbReference>
<name>A0A9P5LJH5_9HYPO</name>
<dbReference type="OrthoDB" id="5134445at2759"/>
<organism evidence="2 3">
    <name type="scientific">Cylindrodendrum hubeiense</name>
    <dbReference type="NCBI Taxonomy" id="595255"/>
    <lineage>
        <taxon>Eukaryota</taxon>
        <taxon>Fungi</taxon>
        <taxon>Dikarya</taxon>
        <taxon>Ascomycota</taxon>
        <taxon>Pezizomycotina</taxon>
        <taxon>Sordariomycetes</taxon>
        <taxon>Hypocreomycetidae</taxon>
        <taxon>Hypocreales</taxon>
        <taxon>Nectriaceae</taxon>
        <taxon>Cylindrodendrum</taxon>
    </lineage>
</organism>
<proteinExistence type="predicted"/>
<dbReference type="EMBL" id="JAANBB010000019">
    <property type="protein sequence ID" value="KAF7555562.1"/>
    <property type="molecule type" value="Genomic_DNA"/>
</dbReference>
<protein>
    <recommendedName>
        <fullName evidence="1">Protein kinase domain-containing protein</fullName>
    </recommendedName>
</protein>
<reference evidence="2" key="1">
    <citation type="submission" date="2020-03" db="EMBL/GenBank/DDBJ databases">
        <title>Draft Genome Sequence of Cylindrodendrum hubeiense.</title>
        <authorList>
            <person name="Buettner E."/>
            <person name="Kellner H."/>
        </authorList>
    </citation>
    <scope>NUCLEOTIDE SEQUENCE</scope>
    <source>
        <strain evidence="2">IHI 201604</strain>
    </source>
</reference>
<keyword evidence="3" id="KW-1185">Reference proteome</keyword>
<feature type="domain" description="Protein kinase" evidence="1">
    <location>
        <begin position="81"/>
        <end position="327"/>
    </location>
</feature>
<gene>
    <name evidence="2" type="ORF">G7Z17_g2047</name>
</gene>